<evidence type="ECO:0000313" key="3">
    <source>
        <dbReference type="Proteomes" id="UP000649617"/>
    </source>
</evidence>
<keyword evidence="3" id="KW-1185">Reference proteome</keyword>
<dbReference type="SMART" id="SM00855">
    <property type="entry name" value="PGAM"/>
    <property type="match status" value="1"/>
</dbReference>
<feature type="compositionally biased region" description="Basic and acidic residues" evidence="1">
    <location>
        <begin position="545"/>
        <end position="560"/>
    </location>
</feature>
<dbReference type="Gene3D" id="3.40.50.1240">
    <property type="entry name" value="Phosphoglycerate mutase-like"/>
    <property type="match status" value="1"/>
</dbReference>
<dbReference type="OrthoDB" id="433124at2759"/>
<comment type="caution">
    <text evidence="2">The sequence shown here is derived from an EMBL/GenBank/DDBJ whole genome shotgun (WGS) entry which is preliminary data.</text>
</comment>
<name>A0A812VA25_SYMPI</name>
<dbReference type="AlphaFoldDB" id="A0A812VA25"/>
<organism evidence="2 3">
    <name type="scientific">Symbiodinium pilosum</name>
    <name type="common">Dinoflagellate</name>
    <dbReference type="NCBI Taxonomy" id="2952"/>
    <lineage>
        <taxon>Eukaryota</taxon>
        <taxon>Sar</taxon>
        <taxon>Alveolata</taxon>
        <taxon>Dinophyceae</taxon>
        <taxon>Suessiales</taxon>
        <taxon>Symbiodiniaceae</taxon>
        <taxon>Symbiodinium</taxon>
    </lineage>
</organism>
<gene>
    <name evidence="2" type="ORF">SPIL2461_LOCUS16107</name>
</gene>
<dbReference type="Pfam" id="PF00300">
    <property type="entry name" value="His_Phos_1"/>
    <property type="match status" value="1"/>
</dbReference>
<evidence type="ECO:0000313" key="2">
    <source>
        <dbReference type="EMBL" id="CAE7611001.1"/>
    </source>
</evidence>
<dbReference type="CDD" id="cd07067">
    <property type="entry name" value="HP_PGM_like"/>
    <property type="match status" value="1"/>
</dbReference>
<accession>A0A812VA25</accession>
<dbReference type="InterPro" id="IPR029033">
    <property type="entry name" value="His_PPase_superfam"/>
</dbReference>
<feature type="region of interest" description="Disordered" evidence="1">
    <location>
        <begin position="487"/>
        <end position="623"/>
    </location>
</feature>
<dbReference type="InterPro" id="IPR051710">
    <property type="entry name" value="Phosphatase_SH3-domain"/>
</dbReference>
<dbReference type="SUPFAM" id="SSF53254">
    <property type="entry name" value="Phosphoglycerate mutase-like"/>
    <property type="match status" value="1"/>
</dbReference>
<dbReference type="Proteomes" id="UP000649617">
    <property type="component" value="Unassembled WGS sequence"/>
</dbReference>
<reference evidence="2" key="1">
    <citation type="submission" date="2021-02" db="EMBL/GenBank/DDBJ databases">
        <authorList>
            <person name="Dougan E. K."/>
            <person name="Rhodes N."/>
            <person name="Thang M."/>
            <person name="Chan C."/>
        </authorList>
    </citation>
    <scope>NUCLEOTIDE SEQUENCE</scope>
</reference>
<proteinExistence type="predicted"/>
<feature type="compositionally biased region" description="Low complexity" evidence="1">
    <location>
        <begin position="563"/>
        <end position="586"/>
    </location>
</feature>
<sequence>MGNEASTGNVTSALKATKRSSNLLLAGWQKRKLPTQLFGVVRHTERADGVFAFWENGRWSSSEDCRRFPLDPPLSDAGHEQAEILGVNIQQFAERKGTDFHVVVCSPYSRCVQTAVKICKHLGPQVKMLIDQSLGEIYGPSVMGEAQPRDHMRAFTVAVDYCREHDISVVTRAVGQKPVWPESLQDARRRFALRFLQYLQRGAVAKRNFLIVTHGDCIGSVMSIMPEQQDLLVEKVEYGAAILASRQMSQRLPPTPKMPKQSSSRGMSAVMPMSAEEEAMVEGNNDFPLQERLEHIAEGFEDTEGSASAHREPDKWAIPADAVGKNDMEVNKLSQKVVTGWNCETMNIAFGRKKSKGSKLAKRLTALVESGPFSMQKVEKLLGAIPQTPLGDSTPQPLTPMVNHSTTLSMQSGLSASTYLFGGSQVDSEEFNPFIPASPGATNQRVLSSQLDFQKRKMELSQASQRSASAVDKLSLKQYLNPLEGVKEDFERSPSKCSAQGSAAVDAPEPRRHEEDSSPLVLDGRFSDSGEGARSSKGSHISLLSHEDASPVKELPKRPEPVVPVAPASVSASKETTSTCTTASMATPPPKPVEEPTKNFSAPGKSSLLQRRRASLGIAPLGQ</sequence>
<dbReference type="EMBL" id="CAJNIZ010041101">
    <property type="protein sequence ID" value="CAE7611001.1"/>
    <property type="molecule type" value="Genomic_DNA"/>
</dbReference>
<dbReference type="PANTHER" id="PTHR16469">
    <property type="entry name" value="UBIQUITIN-ASSOCIATED AND SH3 DOMAIN-CONTAINING BA-RELATED"/>
    <property type="match status" value="1"/>
</dbReference>
<protein>
    <submittedName>
        <fullName evidence="2">Uncharacterized protein</fullName>
    </submittedName>
</protein>
<dbReference type="InterPro" id="IPR013078">
    <property type="entry name" value="His_Pase_superF_clade-1"/>
</dbReference>
<evidence type="ECO:0000256" key="1">
    <source>
        <dbReference type="SAM" id="MobiDB-lite"/>
    </source>
</evidence>
<dbReference type="PANTHER" id="PTHR16469:SF27">
    <property type="entry name" value="UBIQUITIN-ASSOCIATED AND SH3 DOMAIN-CONTAINING BA-RELATED"/>
    <property type="match status" value="1"/>
</dbReference>